<dbReference type="AlphaFoldDB" id="A0A1A0H8R3"/>
<comment type="caution">
    <text evidence="2">The sequence shown here is derived from an EMBL/GenBank/DDBJ whole genome shotgun (WGS) entry which is preliminary data.</text>
</comment>
<dbReference type="Proteomes" id="UP000092555">
    <property type="component" value="Unassembled WGS sequence"/>
</dbReference>
<reference evidence="2 3" key="1">
    <citation type="submission" date="2016-05" db="EMBL/GenBank/DDBJ databases">
        <title>Comparative genomics of biotechnologically important yeasts.</title>
        <authorList>
            <consortium name="DOE Joint Genome Institute"/>
            <person name="Riley R."/>
            <person name="Haridas S."/>
            <person name="Wolfe K.H."/>
            <person name="Lopes M.R."/>
            <person name="Hittinger C.T."/>
            <person name="Goker M."/>
            <person name="Salamov A."/>
            <person name="Wisecaver J."/>
            <person name="Long T.M."/>
            <person name="Aerts A.L."/>
            <person name="Barry K."/>
            <person name="Choi C."/>
            <person name="Clum A."/>
            <person name="Coughlan A.Y."/>
            <person name="Deshpande S."/>
            <person name="Douglass A.P."/>
            <person name="Hanson S.J."/>
            <person name="Klenk H.-P."/>
            <person name="LaButti K."/>
            <person name="Lapidus A."/>
            <person name="Lindquist E."/>
            <person name="Lipzen A."/>
            <person name="Meier-kolthoff J.P."/>
            <person name="Ohm R.A."/>
            <person name="Otillar R.P."/>
            <person name="Pangilinan J."/>
            <person name="Peng Y."/>
            <person name="Rokas A."/>
            <person name="Rosa C.A."/>
            <person name="Scheuner C."/>
            <person name="Sibirny A.A."/>
            <person name="Slot J.C."/>
            <person name="Stielow J.B."/>
            <person name="Sun H."/>
            <person name="Kurtzman C.P."/>
            <person name="Blackwell M."/>
            <person name="Grigoriev I.V."/>
            <person name="Jeffries T.W."/>
        </authorList>
    </citation>
    <scope>NUCLEOTIDE SEQUENCE [LARGE SCALE GENOMIC DNA]</scope>
    <source>
        <strain evidence="2 3">NRRL YB-4993</strain>
    </source>
</reference>
<feature type="region of interest" description="Disordered" evidence="1">
    <location>
        <begin position="106"/>
        <end position="125"/>
    </location>
</feature>
<keyword evidence="3" id="KW-1185">Reference proteome</keyword>
<accession>A0A1A0H8R3</accession>
<evidence type="ECO:0000313" key="2">
    <source>
        <dbReference type="EMBL" id="OBA20401.1"/>
    </source>
</evidence>
<dbReference type="EMBL" id="LXTC01000004">
    <property type="protein sequence ID" value="OBA20401.1"/>
    <property type="molecule type" value="Genomic_DNA"/>
</dbReference>
<organism evidence="2 3">
    <name type="scientific">Metschnikowia bicuspidata var. bicuspidata NRRL YB-4993</name>
    <dbReference type="NCBI Taxonomy" id="869754"/>
    <lineage>
        <taxon>Eukaryota</taxon>
        <taxon>Fungi</taxon>
        <taxon>Dikarya</taxon>
        <taxon>Ascomycota</taxon>
        <taxon>Saccharomycotina</taxon>
        <taxon>Pichiomycetes</taxon>
        <taxon>Metschnikowiaceae</taxon>
        <taxon>Metschnikowia</taxon>
    </lineage>
</organism>
<evidence type="ECO:0000256" key="1">
    <source>
        <dbReference type="SAM" id="MobiDB-lite"/>
    </source>
</evidence>
<proteinExistence type="predicted"/>
<gene>
    <name evidence="2" type="ORF">METBIDRAFT_198031</name>
</gene>
<protein>
    <submittedName>
        <fullName evidence="2">Uncharacterized protein</fullName>
    </submittedName>
</protein>
<dbReference type="RefSeq" id="XP_018710923.1">
    <property type="nucleotide sequence ID" value="XM_018854896.1"/>
</dbReference>
<feature type="region of interest" description="Disordered" evidence="1">
    <location>
        <begin position="58"/>
        <end position="88"/>
    </location>
</feature>
<feature type="compositionally biased region" description="Basic and acidic residues" evidence="1">
    <location>
        <begin position="76"/>
        <end position="88"/>
    </location>
</feature>
<name>A0A1A0H8R3_9ASCO</name>
<evidence type="ECO:0000313" key="3">
    <source>
        <dbReference type="Proteomes" id="UP000092555"/>
    </source>
</evidence>
<sequence>MAAGPSAVSCRATCQKPNVLGHVSSAKSAGNLEPIPGSLSRLIVPAYCPGTGLSEYSPFAPPHPARKRPQKIGTPETRHAPERPPDDFPWRASLDPAQGRCFNSHSLHHIQPGSGHKKLEPRKPDTRRNARLTIFHGVPRWTQLRAAVSIVPMVHCQLQNVPSAWPKQARPTAKSTGGLYCRAKPQCQPAKPRPGVPSPDMPNACLRVPSISAGASCDLRILPAPPAIYEFCRIHPICRICRIYQMLLESADPADPANRSRAF</sequence>
<dbReference type="GeneID" id="30027872"/>